<organism evidence="2 3">
    <name type="scientific">Aspergillus ibericus CBS 121593</name>
    <dbReference type="NCBI Taxonomy" id="1448316"/>
    <lineage>
        <taxon>Eukaryota</taxon>
        <taxon>Fungi</taxon>
        <taxon>Dikarya</taxon>
        <taxon>Ascomycota</taxon>
        <taxon>Pezizomycotina</taxon>
        <taxon>Eurotiomycetes</taxon>
        <taxon>Eurotiomycetidae</taxon>
        <taxon>Eurotiales</taxon>
        <taxon>Aspergillaceae</taxon>
        <taxon>Aspergillus</taxon>
        <taxon>Aspergillus subgen. Circumdati</taxon>
    </lineage>
</organism>
<gene>
    <name evidence="2" type="ORF">BO80DRAFT_443124</name>
</gene>
<dbReference type="EMBL" id="KZ824429">
    <property type="protein sequence ID" value="RAL02873.1"/>
    <property type="molecule type" value="Genomic_DNA"/>
</dbReference>
<dbReference type="PROSITE" id="PS00498">
    <property type="entry name" value="TYROSINASE_2"/>
    <property type="match status" value="1"/>
</dbReference>
<accession>A0A395H5J0</accession>
<dbReference type="GO" id="GO:0016491">
    <property type="term" value="F:oxidoreductase activity"/>
    <property type="evidence" value="ECO:0007669"/>
    <property type="project" value="InterPro"/>
</dbReference>
<dbReference type="Proteomes" id="UP000249402">
    <property type="component" value="Unassembled WGS sequence"/>
</dbReference>
<evidence type="ECO:0000259" key="1">
    <source>
        <dbReference type="PROSITE" id="PS00498"/>
    </source>
</evidence>
<feature type="domain" description="Tyrosinase copper-binding" evidence="1">
    <location>
        <begin position="10"/>
        <end position="21"/>
    </location>
</feature>
<dbReference type="GeneID" id="37226188"/>
<dbReference type="SUPFAM" id="SSF48056">
    <property type="entry name" value="Di-copper centre-containing domain"/>
    <property type="match status" value="1"/>
</dbReference>
<evidence type="ECO:0000313" key="2">
    <source>
        <dbReference type="EMBL" id="RAL02873.1"/>
    </source>
</evidence>
<dbReference type="VEuPathDB" id="FungiDB:BO80DRAFT_443124"/>
<dbReference type="AlphaFoldDB" id="A0A395H5J0"/>
<dbReference type="OrthoDB" id="6132182at2759"/>
<keyword evidence="3" id="KW-1185">Reference proteome</keyword>
<protein>
    <recommendedName>
        <fullName evidence="1">Tyrosinase copper-binding domain-containing protein</fullName>
    </recommendedName>
</protein>
<dbReference type="Pfam" id="PF00264">
    <property type="entry name" value="Tyrosinase"/>
    <property type="match status" value="1"/>
</dbReference>
<dbReference type="RefSeq" id="XP_025577200.1">
    <property type="nucleotide sequence ID" value="XM_025721323.1"/>
</dbReference>
<proteinExistence type="predicted"/>
<dbReference type="STRING" id="1448316.A0A395H5J0"/>
<dbReference type="Gene3D" id="1.10.1280.10">
    <property type="entry name" value="Di-copper center containing domain from catechol oxidase"/>
    <property type="match status" value="1"/>
</dbReference>
<name>A0A395H5J0_9EURO</name>
<sequence length="106" mass="11873">MEHVCFSAFDPIFLLYHTTLDQLWPQWQFRDVSRLTAMGGPLVAPAVMLGEAQPSFLGVDVFVPYFGDNGNTTTLNHRMWMAGIVENITVADAMSVEIEGMCIQYV</sequence>
<dbReference type="InterPro" id="IPR008922">
    <property type="entry name" value="Di-copper_centre_dom_sf"/>
</dbReference>
<evidence type="ECO:0000313" key="3">
    <source>
        <dbReference type="Proteomes" id="UP000249402"/>
    </source>
</evidence>
<reference evidence="2 3" key="1">
    <citation type="submission" date="2018-02" db="EMBL/GenBank/DDBJ databases">
        <title>The genomes of Aspergillus section Nigri reveals drivers in fungal speciation.</title>
        <authorList>
            <consortium name="DOE Joint Genome Institute"/>
            <person name="Vesth T.C."/>
            <person name="Nybo J."/>
            <person name="Theobald S."/>
            <person name="Brandl J."/>
            <person name="Frisvad J.C."/>
            <person name="Nielsen K.F."/>
            <person name="Lyhne E.K."/>
            <person name="Kogle M.E."/>
            <person name="Kuo A."/>
            <person name="Riley R."/>
            <person name="Clum A."/>
            <person name="Nolan M."/>
            <person name="Lipzen A."/>
            <person name="Salamov A."/>
            <person name="Henrissat B."/>
            <person name="Wiebenga A."/>
            <person name="De vries R.P."/>
            <person name="Grigoriev I.V."/>
            <person name="Mortensen U.H."/>
            <person name="Andersen M.R."/>
            <person name="Baker S.E."/>
        </authorList>
    </citation>
    <scope>NUCLEOTIDE SEQUENCE [LARGE SCALE GENOMIC DNA]</scope>
    <source>
        <strain evidence="2 3">CBS 121593</strain>
    </source>
</reference>
<dbReference type="InterPro" id="IPR002227">
    <property type="entry name" value="Tyrosinase_Cu-bd"/>
</dbReference>